<gene>
    <name evidence="1" type="ORF">ACD_3C00205G0018</name>
</gene>
<dbReference type="EMBL" id="AMFJ01000479">
    <property type="protein sequence ID" value="EKE27465.1"/>
    <property type="molecule type" value="Genomic_DNA"/>
</dbReference>
<proteinExistence type="predicted"/>
<sequence>MGDHIWKIMNLAFDLSANRSCCNKNLMPLSLCGMRDIQNYLKTLKEKDLDEFETIFPLEKWFLRAIDISWSGAKIQV</sequence>
<dbReference type="AlphaFoldDB" id="K2GVU4"/>
<name>K2GVU4_9BACT</name>
<reference evidence="1" key="1">
    <citation type="journal article" date="2012" name="Science">
        <title>Fermentation, hydrogen, and sulfur metabolism in multiple uncultivated bacterial phyla.</title>
        <authorList>
            <person name="Wrighton K.C."/>
            <person name="Thomas B.C."/>
            <person name="Sharon I."/>
            <person name="Miller C.S."/>
            <person name="Castelle C.J."/>
            <person name="VerBerkmoes N.C."/>
            <person name="Wilkins M.J."/>
            <person name="Hettich R.L."/>
            <person name="Lipton M.S."/>
            <person name="Williams K.H."/>
            <person name="Long P.E."/>
            <person name="Banfield J.F."/>
        </authorList>
    </citation>
    <scope>NUCLEOTIDE SEQUENCE [LARGE SCALE GENOMIC DNA]</scope>
</reference>
<accession>K2GVU4</accession>
<comment type="caution">
    <text evidence="1">The sequence shown here is derived from an EMBL/GenBank/DDBJ whole genome shotgun (WGS) entry which is preliminary data.</text>
</comment>
<organism evidence="1">
    <name type="scientific">uncultured bacterium</name>
    <name type="common">gcode 4</name>
    <dbReference type="NCBI Taxonomy" id="1234023"/>
    <lineage>
        <taxon>Bacteria</taxon>
        <taxon>environmental samples</taxon>
    </lineage>
</organism>
<protein>
    <submittedName>
        <fullName evidence="1">Uncharacterized protein</fullName>
    </submittedName>
</protein>
<evidence type="ECO:0000313" key="1">
    <source>
        <dbReference type="EMBL" id="EKE27465.1"/>
    </source>
</evidence>